<accession>A0A7S4B7M5</accession>
<sequence length="137" mass="14315">MGNCACGGTADADPAGQQANQNTEDDIVKDTIHDPATGKGDVNKAPTTELRSNSTISEFNKTGEGAAEAESVSQTACRGGTSCAAYFLQPLPKQLKTALWEMKEVDLLTSTTLGSMTLTHVAFAGLANLLSFTKPFT</sequence>
<feature type="compositionally biased region" description="Polar residues" evidence="1">
    <location>
        <begin position="45"/>
        <end position="55"/>
    </location>
</feature>
<organism evidence="2">
    <name type="scientific">Chrysotila carterae</name>
    <name type="common">Marine alga</name>
    <name type="synonym">Syracosphaera carterae</name>
    <dbReference type="NCBI Taxonomy" id="13221"/>
    <lineage>
        <taxon>Eukaryota</taxon>
        <taxon>Haptista</taxon>
        <taxon>Haptophyta</taxon>
        <taxon>Prymnesiophyceae</taxon>
        <taxon>Isochrysidales</taxon>
        <taxon>Isochrysidaceae</taxon>
        <taxon>Chrysotila</taxon>
    </lineage>
</organism>
<dbReference type="AlphaFoldDB" id="A0A7S4B7M5"/>
<evidence type="ECO:0000313" key="2">
    <source>
        <dbReference type="EMBL" id="CAE0757085.1"/>
    </source>
</evidence>
<evidence type="ECO:0000256" key="1">
    <source>
        <dbReference type="SAM" id="MobiDB-lite"/>
    </source>
</evidence>
<protein>
    <submittedName>
        <fullName evidence="2">Uncharacterized protein</fullName>
    </submittedName>
</protein>
<gene>
    <name evidence="2" type="ORF">PCAR00345_LOCUS9679</name>
</gene>
<name>A0A7S4B7M5_CHRCT</name>
<reference evidence="2" key="1">
    <citation type="submission" date="2021-01" db="EMBL/GenBank/DDBJ databases">
        <authorList>
            <person name="Corre E."/>
            <person name="Pelletier E."/>
            <person name="Niang G."/>
            <person name="Scheremetjew M."/>
            <person name="Finn R."/>
            <person name="Kale V."/>
            <person name="Holt S."/>
            <person name="Cochrane G."/>
            <person name="Meng A."/>
            <person name="Brown T."/>
            <person name="Cohen L."/>
        </authorList>
    </citation>
    <scope>NUCLEOTIDE SEQUENCE</scope>
    <source>
        <strain evidence="2">CCMP645</strain>
    </source>
</reference>
<feature type="region of interest" description="Disordered" evidence="1">
    <location>
        <begin position="31"/>
        <end position="55"/>
    </location>
</feature>
<dbReference type="EMBL" id="HBIZ01015647">
    <property type="protein sequence ID" value="CAE0757085.1"/>
    <property type="molecule type" value="Transcribed_RNA"/>
</dbReference>
<proteinExistence type="predicted"/>